<dbReference type="InterPro" id="IPR001017">
    <property type="entry name" value="DH_E1"/>
</dbReference>
<name>A0A024GJ61_9STRA</name>
<dbReference type="GO" id="GO:0030976">
    <property type="term" value="F:thiamine pyrophosphate binding"/>
    <property type="evidence" value="ECO:0007669"/>
    <property type="project" value="InterPro"/>
</dbReference>
<reference evidence="6 7" key="1">
    <citation type="submission" date="2012-05" db="EMBL/GenBank/DDBJ databases">
        <title>Recombination and specialization in a pathogen metapopulation.</title>
        <authorList>
            <person name="Gardiner A."/>
            <person name="Kemen E."/>
            <person name="Schultz-Larsen T."/>
            <person name="MacLean D."/>
            <person name="Van Oosterhout C."/>
            <person name="Jones J.D.G."/>
        </authorList>
    </citation>
    <scope>NUCLEOTIDE SEQUENCE [LARGE SCALE GENOMIC DNA]</scope>
    <source>
        <strain evidence="6 7">Ac Nc2</strain>
    </source>
</reference>
<dbReference type="GO" id="GO:0006099">
    <property type="term" value="P:tricarboxylic acid cycle"/>
    <property type="evidence" value="ECO:0007669"/>
    <property type="project" value="TreeGrafter"/>
</dbReference>
<dbReference type="CDD" id="cd02016">
    <property type="entry name" value="TPP_E1_OGDC_like"/>
    <property type="match status" value="1"/>
</dbReference>
<dbReference type="OrthoDB" id="413077at2759"/>
<protein>
    <recommendedName>
        <fullName evidence="5">Transketolase-like pyrimidine-binding domain-containing protein</fullName>
    </recommendedName>
</protein>
<dbReference type="InterPro" id="IPR029061">
    <property type="entry name" value="THDP-binding"/>
</dbReference>
<evidence type="ECO:0000256" key="2">
    <source>
        <dbReference type="ARBA" id="ARBA00006936"/>
    </source>
</evidence>
<dbReference type="SUPFAM" id="SSF52518">
    <property type="entry name" value="Thiamin diphosphate-binding fold (THDP-binding)"/>
    <property type="match status" value="2"/>
</dbReference>
<gene>
    <name evidence="6" type="ORF">BN9_078500</name>
</gene>
<dbReference type="Pfam" id="PF16870">
    <property type="entry name" value="OxoGdeHyase_C"/>
    <property type="match status" value="1"/>
</dbReference>
<proteinExistence type="inferred from homology"/>
<dbReference type="AlphaFoldDB" id="A0A024GJ61"/>
<dbReference type="InterPro" id="IPR031717">
    <property type="entry name" value="ODO-1/KGD_C"/>
</dbReference>
<evidence type="ECO:0000256" key="1">
    <source>
        <dbReference type="ARBA" id="ARBA00001964"/>
    </source>
</evidence>
<organism evidence="6 7">
    <name type="scientific">Albugo candida</name>
    <dbReference type="NCBI Taxonomy" id="65357"/>
    <lineage>
        <taxon>Eukaryota</taxon>
        <taxon>Sar</taxon>
        <taxon>Stramenopiles</taxon>
        <taxon>Oomycota</taxon>
        <taxon>Peronosporomycetes</taxon>
        <taxon>Albuginales</taxon>
        <taxon>Albuginaceae</taxon>
        <taxon>Albugo</taxon>
    </lineage>
</organism>
<dbReference type="STRING" id="65357.A0A024GJ61"/>
<keyword evidence="3" id="KW-0560">Oxidoreductase</keyword>
<accession>A0A024GJ61</accession>
<dbReference type="Gene3D" id="1.10.287.1150">
    <property type="entry name" value="TPP helical domain"/>
    <property type="match status" value="1"/>
</dbReference>
<feature type="domain" description="Transketolase-like pyrimidine-binding" evidence="5">
    <location>
        <begin position="659"/>
        <end position="886"/>
    </location>
</feature>
<comment type="caution">
    <text evidence="6">The sequence shown here is derived from an EMBL/GenBank/DDBJ whole genome shotgun (WGS) entry which is preliminary data.</text>
</comment>
<dbReference type="Gene3D" id="3.40.50.12470">
    <property type="match status" value="1"/>
</dbReference>
<dbReference type="Proteomes" id="UP000053237">
    <property type="component" value="Unassembled WGS sequence"/>
</dbReference>
<dbReference type="NCBIfam" id="NF006914">
    <property type="entry name" value="PRK09404.1"/>
    <property type="match status" value="1"/>
</dbReference>
<dbReference type="PIRSF" id="PIRSF000157">
    <property type="entry name" value="Oxoglu_dh_E1"/>
    <property type="match status" value="1"/>
</dbReference>
<dbReference type="GO" id="GO:0004591">
    <property type="term" value="F:oxoglutarate dehydrogenase (succinyl-transferring) activity"/>
    <property type="evidence" value="ECO:0007669"/>
    <property type="project" value="TreeGrafter"/>
</dbReference>
<dbReference type="InterPro" id="IPR005475">
    <property type="entry name" value="Transketolase-like_Pyr-bd"/>
</dbReference>
<dbReference type="Gene3D" id="3.40.50.11610">
    <property type="entry name" value="Multifunctional 2-oxoglutarate metabolism enzyme, C-terminal domain"/>
    <property type="match status" value="1"/>
</dbReference>
<dbReference type="InParanoid" id="A0A024GJ61"/>
<dbReference type="GO" id="GO:0005739">
    <property type="term" value="C:mitochondrion"/>
    <property type="evidence" value="ECO:0007669"/>
    <property type="project" value="TreeGrafter"/>
</dbReference>
<dbReference type="FunFam" id="3.40.50.970:FF:000036">
    <property type="entry name" value="2-oxoglutarate dehydrogenase E1 component"/>
    <property type="match status" value="1"/>
</dbReference>
<dbReference type="NCBIfam" id="NF008907">
    <property type="entry name" value="PRK12270.1"/>
    <property type="match status" value="1"/>
</dbReference>
<dbReference type="EMBL" id="CAIX01000144">
    <property type="protein sequence ID" value="CCI46895.1"/>
    <property type="molecule type" value="Genomic_DNA"/>
</dbReference>
<dbReference type="GO" id="GO:0045252">
    <property type="term" value="C:oxoglutarate dehydrogenase complex"/>
    <property type="evidence" value="ECO:0007669"/>
    <property type="project" value="TreeGrafter"/>
</dbReference>
<evidence type="ECO:0000259" key="5">
    <source>
        <dbReference type="SMART" id="SM00861"/>
    </source>
</evidence>
<dbReference type="InterPro" id="IPR042179">
    <property type="entry name" value="KGD_C_sf"/>
</dbReference>
<keyword evidence="4" id="KW-0786">Thiamine pyrophosphate</keyword>
<dbReference type="PANTHER" id="PTHR23152:SF4">
    <property type="entry name" value="2-OXOADIPATE DEHYDROGENASE COMPLEX COMPONENT E1"/>
    <property type="match status" value="1"/>
</dbReference>
<evidence type="ECO:0000313" key="7">
    <source>
        <dbReference type="Proteomes" id="UP000053237"/>
    </source>
</evidence>
<comment type="cofactor">
    <cofactor evidence="1">
        <name>thiamine diphosphate</name>
        <dbReference type="ChEBI" id="CHEBI:58937"/>
    </cofactor>
</comment>
<comment type="similarity">
    <text evidence="2">Belongs to the alpha-ketoglutarate dehydrogenase family.</text>
</comment>
<evidence type="ECO:0000256" key="4">
    <source>
        <dbReference type="ARBA" id="ARBA00023052"/>
    </source>
</evidence>
<dbReference type="Pfam" id="PF02779">
    <property type="entry name" value="Transket_pyr"/>
    <property type="match status" value="1"/>
</dbReference>
<dbReference type="InterPro" id="IPR011603">
    <property type="entry name" value="2oxoglutarate_DH_E1"/>
</dbReference>
<dbReference type="Gene3D" id="3.40.50.970">
    <property type="match status" value="1"/>
</dbReference>
<dbReference type="Pfam" id="PF00676">
    <property type="entry name" value="E1_dh"/>
    <property type="match status" value="1"/>
</dbReference>
<dbReference type="SMART" id="SM00861">
    <property type="entry name" value="Transket_pyr"/>
    <property type="match status" value="1"/>
</dbReference>
<dbReference type="NCBIfam" id="TIGR00239">
    <property type="entry name" value="2oxo_dh_E1"/>
    <property type="match status" value="1"/>
</dbReference>
<dbReference type="PANTHER" id="PTHR23152">
    <property type="entry name" value="2-OXOGLUTARATE DEHYDROGENASE"/>
    <property type="match status" value="1"/>
</dbReference>
<sequence>MGLFSYSKRRKTLCGLLTISRQSKSRNIIQNRFIISALVRKLCTIPSDQHSSSSIASTKKNWLTEPLSKDNLHSQEENRRVLTLIRTFKQYGHYVAQIDPLEKQKKLPELERWISGDRWVEVPFFDNFNLRNIASANLLELTTYGFTSKDLDREFFIGDDLAIGPVATLRDVRGLYSSSFRFLDSRFQIVQELRELFCGHIGVEYQHLRNREAALWIRQQLEYHKELVLSETKKLAIMNDLLRAKLFEQFLGRRFSGAKRFSIEGGESLIPALNELLQHASAYGIEVVHLGMAHRGRLNVLGNVLKCPFHMILSQFQPYLPDEPEYPNNSDDVRYHLGTTSTLDMPSGKKLEVTLAANPSHLEAVNSVVLGQARARQRLLKDEGRRVMPVLLHGDASMFQGSVREAFGFSALADYKTGGTIHLIINNQIGFTTLPKHADSAVYCSDVAKISRSPIFHVNADDPEAVVKVMRMAVEFRQTFCCDVAIDLVCYRRHGHNEQDSPEITAPLMYQLIRNHPTVLLLYREKLEADGILSEEAYSNMVADFEKRLTLGFKRSQELPLSWNNQSNTWEKEWFERSSRIRRGDQSEASSIIAAEEQKEEQEKAVFSNNKCIPTGFDKEMLSLVGQELFRIPDDFAAHPKVSAIMRNRLRACETGNQIDWGTAEMLAFGSVLIEGRHIRLSGQDCERGTFNQRHAVLYDQSQTSGFRHLRYTPLKVLPIAKIRKQFGWTKTEESPGSFDVCNSPLSEEGVLAFEYGYSLQCPSDLTIWEAQFGDFANGAQTIIDTFITSGEQKWQRPSSIVLCLPHGYEGQGPDHSSARMERFLQMHNEDPDHFVTDVEDADKKANFHVLLPTTPAQYFHALRLQVMKESPKPLVLFTPKSLLHHRPCSSDMNDFGIGSSYVRVMPPHPQDQLKMTDDAHVTKLIFCSGKVYFPLLHASRSRSIQHIATARIEQLAPFPFQAIANCITKYPNAQLVWLQEEPKNMGAYTFAEPRLRTVLRHVGDIRSVTYVGRPSSASPATGQYEVHLQEMRAIIDQALT</sequence>
<evidence type="ECO:0000313" key="6">
    <source>
        <dbReference type="EMBL" id="CCI46895.1"/>
    </source>
</evidence>
<keyword evidence="7" id="KW-1185">Reference proteome</keyword>
<evidence type="ECO:0000256" key="3">
    <source>
        <dbReference type="ARBA" id="ARBA00023002"/>
    </source>
</evidence>